<evidence type="ECO:0000313" key="3">
    <source>
        <dbReference type="Proteomes" id="UP000074561"/>
    </source>
</evidence>
<dbReference type="InterPro" id="IPR000387">
    <property type="entry name" value="Tyr_Pase_dom"/>
</dbReference>
<evidence type="ECO:0000313" key="2">
    <source>
        <dbReference type="EMBL" id="AMP06783.1"/>
    </source>
</evidence>
<dbReference type="Proteomes" id="UP000074561">
    <property type="component" value="Chromosome"/>
</dbReference>
<dbReference type="InterPro" id="IPR029021">
    <property type="entry name" value="Prot-tyrosine_phosphatase-like"/>
</dbReference>
<dbReference type="AlphaFoldDB" id="A0A127Q9R7"/>
<evidence type="ECO:0000259" key="1">
    <source>
        <dbReference type="PROSITE" id="PS50056"/>
    </source>
</evidence>
<accession>A0A127Q9R7</accession>
<sequence>MQYVSMHEAIGFDVIQNTRDLGAYQAADGRRIQARRLLRGANPGLASVADIAKLKSYQLDLVLDFRSEAEKQVAEAPFAAAFAWIADPVMVGNLSQETLLPLLRNGSAEHSRQFMLDFYRAFPVNYQAQFGRFLRLAEQGKTMLYHCTAGKDRTGFASALLLSALDVEHATIVADYLESNRHNAGASAKVLAQLFKADLAPEIMRPLLNVEAAYLEAALTVIDERYGGMAHYLRQVLDVDVERIRRNYLV</sequence>
<dbReference type="InterPro" id="IPR026893">
    <property type="entry name" value="Tyr/Ser_Pase_IphP-type"/>
</dbReference>
<dbReference type="Pfam" id="PF13350">
    <property type="entry name" value="Y_phosphatase3"/>
    <property type="match status" value="1"/>
</dbReference>
<reference evidence="2 3" key="1">
    <citation type="submission" date="2015-11" db="EMBL/GenBank/DDBJ databases">
        <title>Exploring the genomic traits of fungus-feeding bacterial genus Collimonas.</title>
        <authorList>
            <person name="Song C."/>
            <person name="Schmidt R."/>
            <person name="de Jager V."/>
            <person name="Krzyzanowska D."/>
            <person name="Jongedijk E."/>
            <person name="Cankar K."/>
            <person name="Beekwilder J."/>
            <person name="van Veen A."/>
            <person name="de Boer W."/>
            <person name="van Veen J.A."/>
            <person name="Garbeva P."/>
        </authorList>
    </citation>
    <scope>NUCLEOTIDE SEQUENCE [LARGE SCALE GENOMIC DNA]</scope>
    <source>
        <strain evidence="2 3">Ter91</strain>
    </source>
</reference>
<dbReference type="PATRIC" id="fig|279113.9.peg.4436"/>
<dbReference type="STRING" id="279113.CPter91_4476"/>
<dbReference type="RefSeq" id="WP_061943523.1">
    <property type="nucleotide sequence ID" value="NZ_CP013234.1"/>
</dbReference>
<dbReference type="GO" id="GO:0004721">
    <property type="term" value="F:phosphoprotein phosphatase activity"/>
    <property type="evidence" value="ECO:0007669"/>
    <property type="project" value="InterPro"/>
</dbReference>
<dbReference type="EMBL" id="CP013234">
    <property type="protein sequence ID" value="AMP06783.1"/>
    <property type="molecule type" value="Genomic_DNA"/>
</dbReference>
<dbReference type="PROSITE" id="PS50056">
    <property type="entry name" value="TYR_PHOSPHATASE_2"/>
    <property type="match status" value="1"/>
</dbReference>
<protein>
    <submittedName>
        <fullName evidence="2">Tyrosine phosphatase family protein</fullName>
    </submittedName>
</protein>
<dbReference type="SUPFAM" id="SSF52799">
    <property type="entry name" value="(Phosphotyrosine protein) phosphatases II"/>
    <property type="match status" value="1"/>
</dbReference>
<proteinExistence type="predicted"/>
<organism evidence="2 3">
    <name type="scientific">Collimonas pratensis</name>
    <dbReference type="NCBI Taxonomy" id="279113"/>
    <lineage>
        <taxon>Bacteria</taxon>
        <taxon>Pseudomonadati</taxon>
        <taxon>Pseudomonadota</taxon>
        <taxon>Betaproteobacteria</taxon>
        <taxon>Burkholderiales</taxon>
        <taxon>Oxalobacteraceae</taxon>
        <taxon>Collimonas</taxon>
    </lineage>
</organism>
<feature type="domain" description="Tyrosine specific protein phosphatases" evidence="1">
    <location>
        <begin position="128"/>
        <end position="195"/>
    </location>
</feature>
<dbReference type="KEGG" id="cpra:CPter91_4476"/>
<name>A0A127Q9R7_9BURK</name>
<dbReference type="Gene3D" id="3.90.190.10">
    <property type="entry name" value="Protein tyrosine phosphatase superfamily"/>
    <property type="match status" value="1"/>
</dbReference>
<gene>
    <name evidence="2" type="ORF">CPter91_4476</name>
</gene>